<dbReference type="InterPro" id="IPR041851">
    <property type="entry name" value="RecD_N_sf"/>
</dbReference>
<comment type="similarity">
    <text evidence="11">Belongs to the RecD family.</text>
</comment>
<keyword evidence="6 11" id="KW-0269">Exonuclease</keyword>
<protein>
    <recommendedName>
        <fullName evidence="11">RecBCD enzyme subunit RecD</fullName>
        <ecNumber evidence="11">5.6.2.3</ecNumber>
    </recommendedName>
    <alternativeName>
        <fullName evidence="11">DNA 5'-3' helicase subunit RecD</fullName>
    </alternativeName>
    <alternativeName>
        <fullName evidence="11">Exonuclease V subunit RecD</fullName>
        <shortName evidence="11">ExoV subunit RecD</shortName>
    </alternativeName>
    <alternativeName>
        <fullName evidence="11">Helicase/nuclease RecBCD subunit RecD</fullName>
    </alternativeName>
</protein>
<dbReference type="Gene3D" id="3.40.50.300">
    <property type="entry name" value="P-loop containing nucleotide triphosphate hydrolases"/>
    <property type="match status" value="3"/>
</dbReference>
<comment type="caution">
    <text evidence="13">The sequence shown here is derived from an EMBL/GenBank/DDBJ whole genome shotgun (WGS) entry which is preliminary data.</text>
</comment>
<keyword evidence="8 11" id="KW-0238">DNA-binding</keyword>
<keyword evidence="3 11" id="KW-0227">DNA damage</keyword>
<keyword evidence="10 11" id="KW-0413">Isomerase</keyword>
<comment type="function">
    <text evidence="11">A helicase/nuclease that prepares dsDNA breaks (DSB) for recombinational DNA repair. Binds to DSBs and unwinds DNA via a highly rapid and processive ATP-dependent bidirectional helicase activity. Unwinds dsDNA until it encounters a Chi (crossover hotspot instigator) sequence from the 3' direction. Cuts ssDNA a few nucleotides 3' to the Chi site. The properties and activities of the enzyme are changed at Chi. The Chi-altered holoenzyme produces a long 3'-ssDNA overhang and facilitates RecA-binding to the ssDNA for homologous DNA recombination and repair. Holoenzyme degrades any linearized DNA that is unable to undergo homologous recombination. In the holoenzyme this subunit has ssDNA-dependent ATPase and 5'-3' helicase activity. When added to pre-assembled RecBC greatly stimulates nuclease activity and augments holoenzyme processivity. Negatively regulates the RecA-loading ability of RecBCD.</text>
</comment>
<evidence type="ECO:0000259" key="12">
    <source>
        <dbReference type="SMART" id="SM00382"/>
    </source>
</evidence>
<accession>A0ABT5MP87</accession>
<reference evidence="13 14" key="1">
    <citation type="submission" date="2023-02" db="EMBL/GenBank/DDBJ databases">
        <title>Mannheimia cairiniae sp. nov., a novel species of Mannheimia obtained from moscovy ducks (Cairina moschata) and reclassification of Mannheimia ovis as heterotypic synonym of Mannheimia pernigra.</title>
        <authorList>
            <person name="Christensen H."/>
        </authorList>
    </citation>
    <scope>NUCLEOTIDE SEQUENCE [LARGE SCALE GENOMIC DNA]</scope>
    <source>
        <strain evidence="13 14">AT1</strain>
    </source>
</reference>
<keyword evidence="1 11" id="KW-0540">Nuclease</keyword>
<keyword evidence="7 11" id="KW-0067">ATP-binding</keyword>
<comment type="miscellaneous">
    <text evidence="11">In the RecBCD complex, RecB has a slow 3'-5' helicase, an exonuclease activity and loads RecA onto ssDNA, RecD has a fast 5'-3' helicase activity, while RecC stimulates the ATPase and processivity of the RecB helicase and contributes to recognition of the Chi site.</text>
</comment>
<dbReference type="InterPro" id="IPR003593">
    <property type="entry name" value="AAA+_ATPase"/>
</dbReference>
<organism evidence="13 14">
    <name type="scientific">Mannheimia cairinae</name>
    <dbReference type="NCBI Taxonomy" id="3025936"/>
    <lineage>
        <taxon>Bacteria</taxon>
        <taxon>Pseudomonadati</taxon>
        <taxon>Pseudomonadota</taxon>
        <taxon>Gammaproteobacteria</taxon>
        <taxon>Pasteurellales</taxon>
        <taxon>Pasteurellaceae</taxon>
        <taxon>Mannheimia</taxon>
    </lineage>
</organism>
<feature type="binding site" evidence="11">
    <location>
        <begin position="191"/>
        <end position="198"/>
    </location>
    <ligand>
        <name>ATP</name>
        <dbReference type="ChEBI" id="CHEBI:30616"/>
    </ligand>
</feature>
<dbReference type="CDD" id="cd18809">
    <property type="entry name" value="SF1_C_RecD"/>
    <property type="match status" value="1"/>
</dbReference>
<evidence type="ECO:0000256" key="1">
    <source>
        <dbReference type="ARBA" id="ARBA00022722"/>
    </source>
</evidence>
<keyword evidence="4 11" id="KW-0378">Hydrolase</keyword>
<dbReference type="Pfam" id="PF13538">
    <property type="entry name" value="UvrD_C_2"/>
    <property type="match status" value="1"/>
</dbReference>
<dbReference type="HAMAP" id="MF_01487">
    <property type="entry name" value="RecD"/>
    <property type="match status" value="1"/>
</dbReference>
<evidence type="ECO:0000256" key="3">
    <source>
        <dbReference type="ARBA" id="ARBA00022763"/>
    </source>
</evidence>
<dbReference type="GO" id="GO:0008854">
    <property type="term" value="F:exodeoxyribonuclease V activity"/>
    <property type="evidence" value="ECO:0007669"/>
    <property type="project" value="UniProtKB-EC"/>
</dbReference>
<gene>
    <name evidence="11 13" type="primary">recD</name>
    <name evidence="13" type="ORF">PTQ27_05860</name>
</gene>
<keyword evidence="5 11" id="KW-0347">Helicase</keyword>
<dbReference type="CDD" id="cd17933">
    <property type="entry name" value="DEXSc_RecD-like"/>
    <property type="match status" value="1"/>
</dbReference>
<dbReference type="SMART" id="SM00382">
    <property type="entry name" value="AAA"/>
    <property type="match status" value="1"/>
</dbReference>
<dbReference type="PANTHER" id="PTHR43788">
    <property type="entry name" value="DNA2/NAM7 HELICASE FAMILY MEMBER"/>
    <property type="match status" value="1"/>
</dbReference>
<evidence type="ECO:0000256" key="6">
    <source>
        <dbReference type="ARBA" id="ARBA00022839"/>
    </source>
</evidence>
<dbReference type="Proteomes" id="UP001221909">
    <property type="component" value="Unassembled WGS sequence"/>
</dbReference>
<evidence type="ECO:0000256" key="5">
    <source>
        <dbReference type="ARBA" id="ARBA00022806"/>
    </source>
</evidence>
<evidence type="ECO:0000256" key="4">
    <source>
        <dbReference type="ARBA" id="ARBA00022801"/>
    </source>
</evidence>
<dbReference type="Pfam" id="PF21185">
    <property type="entry name" value="RecD_N"/>
    <property type="match status" value="1"/>
</dbReference>
<sequence length="652" mass="74375">MLNLLFELKQEKIISDLNYQFAKLIDNKQQEYPYSPLQKNLAVLLSALISYHIGQGHTALRLDSVVLSNLFELKGKSSAHHLLPQILQKIEEIQPLAWQETLDDHIAFSNKPEKVSPMLFQNGLLYFYRYWQAENNIASYLAETSSKAITNENLDLDKSILEKLFEQKESIDWQKIAVATALRKSFCLISGGPGTGKTTTVVKLLAALQTKCLQQNRPYLNIALVAPTGKAASRMEEPIEKNLSFLNLSFLNEKEQEVREHIPKQAKTIHRLLGLRPLSDKAKYNKQNPLHYDLLVVDEASMIDLSLMDKLIQAIRADTRLIILGDKDQLASVEAGAIMGELGEFSTLGYSQEHIEYLQAVANYQLDTSPHTMPICDSLCHLRESQRFDKNSGIFRLAQAVNEQQRDSWEIISQHQDLDLIGYAESAQFNDKASWIEQTANLVIQKAVEHYREYLELVQKRERDPASIDIAEIFLSFQKVRFLSALRVSELGVERLNQRIAEALRNSGLIRFNHSWDRYIGKPILITENSERLSSGDVGIILVNENSEPRAYFDKKDKHTNEYLNLPLSQIPQYEVSYVMTVHKSQGSEFEHTLLILPLESSPVLTKELVYTAITRASKKFTLFGSKKIWENAVKTRIQRQSGLKAQLNSVF</sequence>
<evidence type="ECO:0000256" key="7">
    <source>
        <dbReference type="ARBA" id="ARBA00022840"/>
    </source>
</evidence>
<comment type="subunit">
    <text evidence="11">Heterotrimer of RecB, RecC and RecD. All subunits contribute to DNA-binding.</text>
</comment>
<evidence type="ECO:0000256" key="2">
    <source>
        <dbReference type="ARBA" id="ARBA00022741"/>
    </source>
</evidence>
<dbReference type="EMBL" id="JAQSJE010000004">
    <property type="protein sequence ID" value="MDD0823990.1"/>
    <property type="molecule type" value="Genomic_DNA"/>
</dbReference>
<dbReference type="RefSeq" id="WP_273747846.1">
    <property type="nucleotide sequence ID" value="NZ_JAQSJE010000004.1"/>
</dbReference>
<evidence type="ECO:0000256" key="8">
    <source>
        <dbReference type="ARBA" id="ARBA00023125"/>
    </source>
</evidence>
<keyword evidence="2 11" id="KW-0547">Nucleotide-binding</keyword>
<dbReference type="InterPro" id="IPR027417">
    <property type="entry name" value="P-loop_NTPase"/>
</dbReference>
<dbReference type="InterPro" id="IPR050534">
    <property type="entry name" value="Coronavir_polyprotein_1ab"/>
</dbReference>
<evidence type="ECO:0000256" key="11">
    <source>
        <dbReference type="HAMAP-Rule" id="MF_01487"/>
    </source>
</evidence>
<dbReference type="SUPFAM" id="SSF52540">
    <property type="entry name" value="P-loop containing nucleoside triphosphate hydrolases"/>
    <property type="match status" value="2"/>
</dbReference>
<dbReference type="InterPro" id="IPR049550">
    <property type="entry name" value="RecD_N"/>
</dbReference>
<evidence type="ECO:0000256" key="10">
    <source>
        <dbReference type="ARBA" id="ARBA00023235"/>
    </source>
</evidence>
<keyword evidence="14" id="KW-1185">Reference proteome</keyword>
<feature type="domain" description="AAA+ ATPase" evidence="12">
    <location>
        <begin position="183"/>
        <end position="615"/>
    </location>
</feature>
<name>A0ABT5MP87_9PAST</name>
<dbReference type="PANTHER" id="PTHR43788:SF6">
    <property type="entry name" value="DNA HELICASE B"/>
    <property type="match status" value="1"/>
</dbReference>
<dbReference type="Gene3D" id="1.10.10.1020">
    <property type="entry name" value="RecBCD complex, subunit RecD, N-terminal domain"/>
    <property type="match status" value="1"/>
</dbReference>
<evidence type="ECO:0000313" key="13">
    <source>
        <dbReference type="EMBL" id="MDD0823990.1"/>
    </source>
</evidence>
<keyword evidence="9 11" id="KW-0234">DNA repair</keyword>
<evidence type="ECO:0000256" key="9">
    <source>
        <dbReference type="ARBA" id="ARBA00023204"/>
    </source>
</evidence>
<dbReference type="InterPro" id="IPR006344">
    <property type="entry name" value="RecD"/>
</dbReference>
<dbReference type="EC" id="5.6.2.3" evidence="11"/>
<dbReference type="NCBIfam" id="TIGR01447">
    <property type="entry name" value="recD"/>
    <property type="match status" value="1"/>
</dbReference>
<evidence type="ECO:0000313" key="14">
    <source>
        <dbReference type="Proteomes" id="UP001221909"/>
    </source>
</evidence>
<dbReference type="Pfam" id="PF13245">
    <property type="entry name" value="AAA_19"/>
    <property type="match status" value="1"/>
</dbReference>
<proteinExistence type="inferred from homology"/>
<dbReference type="InterPro" id="IPR027785">
    <property type="entry name" value="UvrD-like_helicase_C"/>
</dbReference>
<comment type="catalytic activity">
    <reaction evidence="11">
        <text>ATP + H2O = ADP + phosphate + H(+)</text>
        <dbReference type="Rhea" id="RHEA:13065"/>
        <dbReference type="ChEBI" id="CHEBI:15377"/>
        <dbReference type="ChEBI" id="CHEBI:15378"/>
        <dbReference type="ChEBI" id="CHEBI:30616"/>
        <dbReference type="ChEBI" id="CHEBI:43474"/>
        <dbReference type="ChEBI" id="CHEBI:456216"/>
        <dbReference type="EC" id="5.6.2.3"/>
    </reaction>
</comment>